<dbReference type="SMART" id="SM00487">
    <property type="entry name" value="DEXDc"/>
    <property type="match status" value="1"/>
</dbReference>
<keyword evidence="1" id="KW-0227">DNA damage</keyword>
<sequence length="1027" mass="117604">MEKFKQEIKNIGSNKLAYSIDLNNQKITKSEIVKSWGKAYSEKVANGSLGNGLRPPQYGALSAIRSHWVVSNEPATIVLPTGTGKSETIFSTIVSERIATTLIVVPSNLLREQLFDQVKHLGILPKISVVSDQAIFPNCLLYKSTVKDSERDILFNEIDNINIIITTPALIKALPNDLFEKIYSNVELVVFDEAHHLAANDWRKVRDKFSGKKILQFTATPFRNDGKKIDGKIIFKYSLSLALQNNYFKPIDFHPIHEYNITKSDEKIADVAVKLLQSDLDKGLNHILLARANSKKRADELFDKIYSNYKIYNPVIIHSDRKKSQNRDSLDLLKSGKSQIVVCVDMFGEGIDIPSLKVAAIHDKYKSLPITLQFMGRFARSGKERLGSAKLITNIASEDLKEDIDELYRRDADWTKLLQIKSDRAIEKEVQIEEFISQFEKTRASNIDLSQIKMKISSRIYKTDMKEVNINAWKNVLSAEHTTHLINEEKGILIFIEEIENTVNWSYQKDLVEYLYNFFVIFFDEYRGLIHINESDSRKGNVLVEQIFPNSMQIKGDEIYRVLDGINRLMIGTLGLKQIPGGNVSFRMFAGVDVRKGISEATSLGSIKSNLFGHGYRDGNKISVGCSYKGKVWMRWVESLNFWVDWCQKIGAKILDTNIDTSMILENSLTSEVVTEFPDGVPYKITPDSIIETSNSTARAFYIEKEDKLYHFFESDFRNPRLEKGLLIFELWISERKFIFQQHIDKKGFGFLQISGDDLFIMRSNNKILFSQYLKDHSPTISFIQKDGVRVMLEGNLQIVDKPRSKASLSNEMLVPIEWKKYGTNIRKESQGVAKDRASIQYVTINKLINTDELIVFDDDGSGEIADIVTISANEAERKILINLYHCKYSHGDEPGARVSDLYEVCGQAEKSIIWKDNLLDFLDRMIKRESIRISKRQSSRFEKGNINDCRTIKSMIKDGFSTDMRITIVQPGVSISKLSTEMKQLLLSTEYYLSETYNIPLNCYFSEREIVLKFEYSMLFMSMNLE</sequence>
<dbReference type="InterPro" id="IPR027417">
    <property type="entry name" value="P-loop_NTPase"/>
</dbReference>
<accession>A0AAD2WVA7</accession>
<dbReference type="PROSITE" id="PS51192">
    <property type="entry name" value="HELICASE_ATP_BIND_1"/>
    <property type="match status" value="1"/>
</dbReference>
<dbReference type="AlphaFoldDB" id="A0AAD2WVA7"/>
<dbReference type="GO" id="GO:0003677">
    <property type="term" value="F:DNA binding"/>
    <property type="evidence" value="ECO:0007669"/>
    <property type="project" value="InterPro"/>
</dbReference>
<gene>
    <name evidence="4" type="ORF">SAG0164_02205</name>
</gene>
<dbReference type="Proteomes" id="UP000015176">
    <property type="component" value="Unassembled WGS sequence"/>
</dbReference>
<organism evidence="4 5">
    <name type="scientific">Streptococcus agalactiae MRI Z1-216</name>
    <dbReference type="NCBI Taxonomy" id="1154879"/>
    <lineage>
        <taxon>Bacteria</taxon>
        <taxon>Bacillati</taxon>
        <taxon>Bacillota</taxon>
        <taxon>Bacilli</taxon>
        <taxon>Lactobacillales</taxon>
        <taxon>Streptococcaceae</taxon>
        <taxon>Streptococcus</taxon>
    </lineage>
</organism>
<comment type="caution">
    <text evidence="4">The sequence shown here is derived from an EMBL/GenBank/DDBJ whole genome shotgun (WGS) entry which is preliminary data.</text>
</comment>
<keyword evidence="1" id="KW-0742">SOS response</keyword>
<dbReference type="Gene3D" id="3.40.50.300">
    <property type="entry name" value="P-loop containing nucleotide triphosphate hydrolases"/>
    <property type="match status" value="2"/>
</dbReference>
<dbReference type="CDD" id="cd18785">
    <property type="entry name" value="SF2_C"/>
    <property type="match status" value="1"/>
</dbReference>
<feature type="domain" description="Helicase C-terminal" evidence="3">
    <location>
        <begin position="279"/>
        <end position="436"/>
    </location>
</feature>
<dbReference type="SUPFAM" id="SSF52540">
    <property type="entry name" value="P-loop containing nucleoside triphosphate hydrolases"/>
    <property type="match status" value="1"/>
</dbReference>
<dbReference type="InterPro" id="IPR001650">
    <property type="entry name" value="Helicase_C-like"/>
</dbReference>
<dbReference type="GO" id="GO:0005524">
    <property type="term" value="F:ATP binding"/>
    <property type="evidence" value="ECO:0007669"/>
    <property type="project" value="InterPro"/>
</dbReference>
<dbReference type="PANTHER" id="PTHR47396">
    <property type="entry name" value="TYPE I RESTRICTION ENZYME ECOKI R PROTEIN"/>
    <property type="match status" value="1"/>
</dbReference>
<evidence type="ECO:0000259" key="3">
    <source>
        <dbReference type="PROSITE" id="PS51194"/>
    </source>
</evidence>
<feature type="domain" description="Helicase ATP-binding" evidence="2">
    <location>
        <begin position="66"/>
        <end position="239"/>
    </location>
</feature>
<dbReference type="InterPro" id="IPR014001">
    <property type="entry name" value="Helicase_ATP-bd"/>
</dbReference>
<reference evidence="4 5" key="1">
    <citation type="submission" date="2012-07" db="EMBL/GenBank/DDBJ databases">
        <authorList>
            <person name="Moroni P."/>
            <person name="Richards V.P."/>
            <person name="Durkin S.A.S."/>
            <person name="Kim M."/>
            <person name="Pavinski Bitar P.D."/>
            <person name="Stanhope M.J."/>
            <person name="Town C.D."/>
            <person name="Zadoks R.N."/>
            <person name="Venter J.C."/>
        </authorList>
    </citation>
    <scope>NUCLEOTIDE SEQUENCE [LARGE SCALE GENOMIC DNA]</scope>
    <source>
        <strain evidence="4 5">MRI Z1-216</strain>
    </source>
</reference>
<dbReference type="PROSITE" id="PS51194">
    <property type="entry name" value="HELICASE_CTER"/>
    <property type="match status" value="1"/>
</dbReference>
<proteinExistence type="predicted"/>
<evidence type="ECO:0000256" key="1">
    <source>
        <dbReference type="ARBA" id="ARBA00023236"/>
    </source>
</evidence>
<dbReference type="InterPro" id="IPR050742">
    <property type="entry name" value="Helicase_Restrict-Modif_Enz"/>
</dbReference>
<dbReference type="SMART" id="SM00490">
    <property type="entry name" value="HELICc"/>
    <property type="match status" value="1"/>
</dbReference>
<dbReference type="PANTHER" id="PTHR47396:SF1">
    <property type="entry name" value="ATP-DEPENDENT HELICASE IRC3-RELATED"/>
    <property type="match status" value="1"/>
</dbReference>
<protein>
    <submittedName>
        <fullName evidence="4">Type III restriction enzyme, res subunit</fullName>
    </submittedName>
</protein>
<dbReference type="InterPro" id="IPR006935">
    <property type="entry name" value="Helicase/UvrB_N"/>
</dbReference>
<dbReference type="Pfam" id="PF00271">
    <property type="entry name" value="Helicase_C"/>
    <property type="match status" value="1"/>
</dbReference>
<dbReference type="RefSeq" id="WP_000410468.1">
    <property type="nucleotide sequence ID" value="NZ_ALSF01000078.1"/>
</dbReference>
<dbReference type="GO" id="GO:0005829">
    <property type="term" value="C:cytosol"/>
    <property type="evidence" value="ECO:0007669"/>
    <property type="project" value="TreeGrafter"/>
</dbReference>
<evidence type="ECO:0000313" key="5">
    <source>
        <dbReference type="Proteomes" id="UP000015176"/>
    </source>
</evidence>
<name>A0AAD2WVA7_STRAG</name>
<dbReference type="EMBL" id="ALSF01000078">
    <property type="protein sequence ID" value="EPU38483.1"/>
    <property type="molecule type" value="Genomic_DNA"/>
</dbReference>
<dbReference type="Pfam" id="PF04851">
    <property type="entry name" value="ResIII"/>
    <property type="match status" value="1"/>
</dbReference>
<evidence type="ECO:0000259" key="2">
    <source>
        <dbReference type="PROSITE" id="PS51192"/>
    </source>
</evidence>
<dbReference type="GO" id="GO:0009432">
    <property type="term" value="P:SOS response"/>
    <property type="evidence" value="ECO:0007669"/>
    <property type="project" value="UniProtKB-KW"/>
</dbReference>
<dbReference type="GO" id="GO:0016787">
    <property type="term" value="F:hydrolase activity"/>
    <property type="evidence" value="ECO:0007669"/>
    <property type="project" value="InterPro"/>
</dbReference>
<evidence type="ECO:0000313" key="4">
    <source>
        <dbReference type="EMBL" id="EPU38483.1"/>
    </source>
</evidence>